<protein>
    <submittedName>
        <fullName evidence="7">ABC transporter substrate-binding protein</fullName>
    </submittedName>
</protein>
<dbReference type="Pfam" id="PF01497">
    <property type="entry name" value="Peripla_BP_2"/>
    <property type="match status" value="1"/>
</dbReference>
<comment type="subcellular location">
    <subcellularLocation>
        <location evidence="1">Cell envelope</location>
    </subcellularLocation>
</comment>
<dbReference type="InterPro" id="IPR002491">
    <property type="entry name" value="ABC_transptr_periplasmic_BD"/>
</dbReference>
<dbReference type="PANTHER" id="PTHR30532:SF24">
    <property type="entry name" value="FERRIC ENTEROBACTIN-BINDING PERIPLASMIC PROTEIN FEPB"/>
    <property type="match status" value="1"/>
</dbReference>
<dbReference type="GO" id="GO:0030288">
    <property type="term" value="C:outer membrane-bounded periplasmic space"/>
    <property type="evidence" value="ECO:0007669"/>
    <property type="project" value="TreeGrafter"/>
</dbReference>
<gene>
    <name evidence="7" type="ORF">IT779_15220</name>
</gene>
<evidence type="ECO:0000256" key="5">
    <source>
        <dbReference type="SAM" id="SignalP"/>
    </source>
</evidence>
<dbReference type="InterPro" id="IPR051313">
    <property type="entry name" value="Bact_iron-sidero_bind"/>
</dbReference>
<organism evidence="7 8">
    <name type="scientific">Nocardia bovistercoris</name>
    <dbReference type="NCBI Taxonomy" id="2785916"/>
    <lineage>
        <taxon>Bacteria</taxon>
        <taxon>Bacillati</taxon>
        <taxon>Actinomycetota</taxon>
        <taxon>Actinomycetes</taxon>
        <taxon>Mycobacteriales</taxon>
        <taxon>Nocardiaceae</taxon>
        <taxon>Nocardia</taxon>
    </lineage>
</organism>
<dbReference type="Proteomes" id="UP000655751">
    <property type="component" value="Unassembled WGS sequence"/>
</dbReference>
<accession>A0A931IBT8</accession>
<keyword evidence="4 5" id="KW-0732">Signal</keyword>
<proteinExistence type="inferred from homology"/>
<dbReference type="AlphaFoldDB" id="A0A931IBT8"/>
<comment type="caution">
    <text evidence="7">The sequence shown here is derived from an EMBL/GenBank/DDBJ whole genome shotgun (WGS) entry which is preliminary data.</text>
</comment>
<dbReference type="RefSeq" id="WP_196149947.1">
    <property type="nucleotide sequence ID" value="NZ_JADMLG010000005.1"/>
</dbReference>
<dbReference type="SUPFAM" id="SSF53807">
    <property type="entry name" value="Helical backbone' metal receptor"/>
    <property type="match status" value="1"/>
</dbReference>
<dbReference type="PANTHER" id="PTHR30532">
    <property type="entry name" value="IRON III DICITRATE-BINDING PERIPLASMIC PROTEIN"/>
    <property type="match status" value="1"/>
</dbReference>
<dbReference type="PROSITE" id="PS51257">
    <property type="entry name" value="PROKAR_LIPOPROTEIN"/>
    <property type="match status" value="1"/>
</dbReference>
<dbReference type="PROSITE" id="PS50983">
    <property type="entry name" value="FE_B12_PBP"/>
    <property type="match status" value="1"/>
</dbReference>
<name>A0A931IBT8_9NOCA</name>
<reference evidence="7" key="1">
    <citation type="submission" date="2020-11" db="EMBL/GenBank/DDBJ databases">
        <title>Nocardia NEAU-351.nov., a novel actinomycete isolated from the cow dung.</title>
        <authorList>
            <person name="Zhang X."/>
        </authorList>
    </citation>
    <scope>NUCLEOTIDE SEQUENCE</scope>
    <source>
        <strain evidence="7">NEAU-351</strain>
    </source>
</reference>
<feature type="signal peptide" evidence="5">
    <location>
        <begin position="1"/>
        <end position="32"/>
    </location>
</feature>
<evidence type="ECO:0000256" key="1">
    <source>
        <dbReference type="ARBA" id="ARBA00004196"/>
    </source>
</evidence>
<evidence type="ECO:0000256" key="3">
    <source>
        <dbReference type="ARBA" id="ARBA00022448"/>
    </source>
</evidence>
<evidence type="ECO:0000313" key="7">
    <source>
        <dbReference type="EMBL" id="MBH0777628.1"/>
    </source>
</evidence>
<evidence type="ECO:0000256" key="4">
    <source>
        <dbReference type="ARBA" id="ARBA00022729"/>
    </source>
</evidence>
<sequence length="326" mass="34204">MKPVRRSRVWARAATALLAGALAIGLSGCGSSDDDTASGGEAVTITHARGTTVVEGTPTKIVALGNQWLDATLALGNTPIGYIDNVAVLSNSSAPWTPESLKSAKALSTAGDIAEQVAGLQPDLILVDTFLADQATYDKLSKIAPTLPGLSKDPVADWREQLTTLGKVLHKEDVATTTISNVDRKLETISQTYPGLKGKTFASTWLVSPTQLMVLANPTDPSSKLFTQLGMTIPANLIDQASNQGRVSLSPERADQLTPDLLLAGYSNGLDQTYRQLPGFADLPSVKKGSAVLLTVQEISAVNQPTALSVPYLLEKLGPAFAAASK</sequence>
<evidence type="ECO:0000313" key="8">
    <source>
        <dbReference type="Proteomes" id="UP000655751"/>
    </source>
</evidence>
<dbReference type="Gene3D" id="3.40.50.1980">
    <property type="entry name" value="Nitrogenase molybdenum iron protein domain"/>
    <property type="match status" value="2"/>
</dbReference>
<evidence type="ECO:0000256" key="2">
    <source>
        <dbReference type="ARBA" id="ARBA00008814"/>
    </source>
</evidence>
<dbReference type="EMBL" id="JADMLG010000005">
    <property type="protein sequence ID" value="MBH0777628.1"/>
    <property type="molecule type" value="Genomic_DNA"/>
</dbReference>
<feature type="chain" id="PRO_5039029069" evidence="5">
    <location>
        <begin position="33"/>
        <end position="326"/>
    </location>
</feature>
<evidence type="ECO:0000259" key="6">
    <source>
        <dbReference type="PROSITE" id="PS50983"/>
    </source>
</evidence>
<feature type="domain" description="Fe/B12 periplasmic-binding" evidence="6">
    <location>
        <begin position="60"/>
        <end position="325"/>
    </location>
</feature>
<dbReference type="GO" id="GO:1901678">
    <property type="term" value="P:iron coordination entity transport"/>
    <property type="evidence" value="ECO:0007669"/>
    <property type="project" value="UniProtKB-ARBA"/>
</dbReference>
<keyword evidence="3" id="KW-0813">Transport</keyword>
<keyword evidence="8" id="KW-1185">Reference proteome</keyword>
<comment type="similarity">
    <text evidence="2">Belongs to the bacterial solute-binding protein 8 family.</text>
</comment>